<dbReference type="PANTHER" id="PTHR47989:SF62">
    <property type="entry name" value="OS05G0423500 PROTEIN"/>
    <property type="match status" value="1"/>
</dbReference>
<dbReference type="PANTHER" id="PTHR47989">
    <property type="entry name" value="OS01G0750732 PROTEIN"/>
    <property type="match status" value="1"/>
</dbReference>
<evidence type="ECO:0000256" key="3">
    <source>
        <dbReference type="ARBA" id="ARBA00022679"/>
    </source>
</evidence>
<keyword evidence="2" id="KW-0723">Serine/threonine-protein kinase</keyword>
<name>M8BQ82_AEGTA</name>
<keyword evidence="5" id="KW-0418">Kinase</keyword>
<dbReference type="FunFam" id="3.30.200.20:FF:000039">
    <property type="entry name" value="receptor-like protein kinase FERONIA"/>
    <property type="match status" value="1"/>
</dbReference>
<dbReference type="EnsemblPlants" id="EMT08929">
    <property type="protein sequence ID" value="EMT08929"/>
    <property type="gene ID" value="F775_00210"/>
</dbReference>
<keyword evidence="3" id="KW-0808">Transferase</keyword>
<proteinExistence type="predicted"/>
<dbReference type="InterPro" id="IPR000719">
    <property type="entry name" value="Prot_kinase_dom"/>
</dbReference>
<dbReference type="AlphaFoldDB" id="M8BQ82"/>
<dbReference type="InterPro" id="IPR017441">
    <property type="entry name" value="Protein_kinase_ATP_BS"/>
</dbReference>
<dbReference type="PROSITE" id="PS00107">
    <property type="entry name" value="PROTEIN_KINASE_ATP"/>
    <property type="match status" value="1"/>
</dbReference>
<dbReference type="Pfam" id="PF07714">
    <property type="entry name" value="PK_Tyr_Ser-Thr"/>
    <property type="match status" value="1"/>
</dbReference>
<evidence type="ECO:0000313" key="7">
    <source>
        <dbReference type="EnsemblPlants" id="EMT08929"/>
    </source>
</evidence>
<dbReference type="SUPFAM" id="SSF56112">
    <property type="entry name" value="Protein kinase-like (PK-like)"/>
    <property type="match status" value="1"/>
</dbReference>
<reference evidence="7" key="1">
    <citation type="submission" date="2015-06" db="UniProtKB">
        <authorList>
            <consortium name="EnsemblPlants"/>
        </authorList>
    </citation>
    <scope>IDENTIFICATION</scope>
</reference>
<sequence>MALVTVRGSLPAILKQDQNPESEEEIWIGRKGNAALTEPAKFLARALVGVGPRVEGSGAGDPVGLELELGGRQALPLGVDEAPEGGHVVADDGELVGEAGRDARVGEYVARLAEGFAGAVGVRARQGGVEGAEREGLAQARGGVRGDGREGGEQAGEEGEMADAGVGNQSGSMSWAFPVDPGFRYSVRLHLCDIVGRNSTDLVFDVYINGDAVLSSFDLSGKLGLFNAYFVDFIADAQPGSEKILLQLGPPRLSYSKPNAILNGVEIMKLGDREAVRVDTAQTSKAARKKKVAVITAGGAMLIAICIVGTVLLLRHRRRRKKQRRSLSRQPSSSIGLHTHTGISASKVSAARSHSRASSGPSLSIGQIRRATGDFDEGRVVGVGGFGKVYRGVLENGAAVAVKRGNPRSQQGLLEFRTEIEMLSRLRHRHLVSLIGYCHEDNEMALEAFLSSGGEGSSSIAYGGQGLPGSVRRVGGDGEDGADAGVATRVFSQILDPRGSTYPCIQLELETSQAGHWFPTNFSVADAIWAVDEAVYSQYPTDARLQIARYSRNNNPLPF</sequence>
<dbReference type="InterPro" id="IPR024788">
    <property type="entry name" value="Malectin-like_Carb-bd_dom"/>
</dbReference>
<dbReference type="Gene3D" id="3.30.200.20">
    <property type="entry name" value="Phosphorylase Kinase, domain 1"/>
    <property type="match status" value="1"/>
</dbReference>
<dbReference type="GO" id="GO:0005524">
    <property type="term" value="F:ATP binding"/>
    <property type="evidence" value="ECO:0007669"/>
    <property type="project" value="UniProtKB-UniRule"/>
</dbReference>
<protein>
    <submittedName>
        <fullName evidence="7">Receptor-like protein kinase HERK 1</fullName>
    </submittedName>
</protein>
<keyword evidence="6" id="KW-0067">ATP-binding</keyword>
<dbReference type="InterPro" id="IPR011009">
    <property type="entry name" value="Kinase-like_dom_sf"/>
</dbReference>
<dbReference type="ExpressionAtlas" id="M8BQ82">
    <property type="expression patterns" value="baseline"/>
</dbReference>
<accession>M8BQ82</accession>
<keyword evidence="4" id="KW-0547">Nucleotide-binding</keyword>
<dbReference type="InterPro" id="IPR020635">
    <property type="entry name" value="Tyr_kinase_cat_dom"/>
</dbReference>
<dbReference type="SMART" id="SM00219">
    <property type="entry name" value="TyrKc"/>
    <property type="match status" value="1"/>
</dbReference>
<organism evidence="7">
    <name type="scientific">Aegilops tauschii</name>
    <name type="common">Tausch's goatgrass</name>
    <name type="synonym">Aegilops squarrosa</name>
    <dbReference type="NCBI Taxonomy" id="37682"/>
    <lineage>
        <taxon>Eukaryota</taxon>
        <taxon>Viridiplantae</taxon>
        <taxon>Streptophyta</taxon>
        <taxon>Embryophyta</taxon>
        <taxon>Tracheophyta</taxon>
        <taxon>Spermatophyta</taxon>
        <taxon>Magnoliopsida</taxon>
        <taxon>Liliopsida</taxon>
        <taxon>Poales</taxon>
        <taxon>Poaceae</taxon>
        <taxon>BOP clade</taxon>
        <taxon>Pooideae</taxon>
        <taxon>Triticodae</taxon>
        <taxon>Triticeae</taxon>
        <taxon>Triticinae</taxon>
        <taxon>Aegilops</taxon>
    </lineage>
</organism>
<dbReference type="GO" id="GO:0004674">
    <property type="term" value="F:protein serine/threonine kinase activity"/>
    <property type="evidence" value="ECO:0007669"/>
    <property type="project" value="UniProtKB-KW"/>
</dbReference>
<dbReference type="InterPro" id="IPR001245">
    <property type="entry name" value="Ser-Thr/Tyr_kinase_cat_dom"/>
</dbReference>
<dbReference type="Pfam" id="PF12819">
    <property type="entry name" value="Malectin_like"/>
    <property type="match status" value="1"/>
</dbReference>
<evidence type="ECO:0000256" key="4">
    <source>
        <dbReference type="ARBA" id="ARBA00022741"/>
    </source>
</evidence>
<dbReference type="PROSITE" id="PS50011">
    <property type="entry name" value="PROTEIN_KINASE_DOM"/>
    <property type="match status" value="1"/>
</dbReference>
<evidence type="ECO:0000256" key="6">
    <source>
        <dbReference type="ARBA" id="ARBA00022840"/>
    </source>
</evidence>
<dbReference type="GO" id="GO:0016020">
    <property type="term" value="C:membrane"/>
    <property type="evidence" value="ECO:0007669"/>
    <property type="project" value="UniProtKB-SubCell"/>
</dbReference>
<dbReference type="GO" id="GO:0004713">
    <property type="term" value="F:protein tyrosine kinase activity"/>
    <property type="evidence" value="ECO:0007669"/>
    <property type="project" value="InterPro"/>
</dbReference>
<dbReference type="Gene3D" id="2.60.120.430">
    <property type="entry name" value="Galactose-binding lectin"/>
    <property type="match status" value="1"/>
</dbReference>
<evidence type="ECO:0000256" key="1">
    <source>
        <dbReference type="ARBA" id="ARBA00004167"/>
    </source>
</evidence>
<comment type="subcellular location">
    <subcellularLocation>
        <location evidence="1">Membrane</location>
        <topology evidence="1">Single-pass membrane protein</topology>
    </subcellularLocation>
</comment>
<evidence type="ECO:0000256" key="5">
    <source>
        <dbReference type="ARBA" id="ARBA00022777"/>
    </source>
</evidence>
<evidence type="ECO:0000256" key="2">
    <source>
        <dbReference type="ARBA" id="ARBA00022527"/>
    </source>
</evidence>